<proteinExistence type="predicted"/>
<dbReference type="Pfam" id="PF01569">
    <property type="entry name" value="PAP2"/>
    <property type="match status" value="1"/>
</dbReference>
<accession>A0ABT1T0S7</accession>
<reference evidence="2 3" key="1">
    <citation type="submission" date="2022-07" db="EMBL/GenBank/DDBJ databases">
        <title>Mucilaginibacter sp. JC4.</title>
        <authorList>
            <person name="Le V."/>
            <person name="Ko S.-R."/>
            <person name="Ahn C.-Y."/>
            <person name="Oh H.-M."/>
        </authorList>
    </citation>
    <scope>NUCLEOTIDE SEQUENCE [LARGE SCALE GENOMIC DNA]</scope>
    <source>
        <strain evidence="2 3">JC4</strain>
    </source>
</reference>
<protein>
    <submittedName>
        <fullName evidence="2">Vanadium-dependent haloperoxidase</fullName>
    </submittedName>
</protein>
<dbReference type="Gene3D" id="1.10.606.20">
    <property type="match status" value="1"/>
</dbReference>
<dbReference type="PANTHER" id="PTHR34599">
    <property type="entry name" value="PEROXIDASE-RELATED"/>
    <property type="match status" value="1"/>
</dbReference>
<keyword evidence="3" id="KW-1185">Reference proteome</keyword>
<name>A0ABT1T0S7_9SPHI</name>
<sequence>MINSISFSKPIFDMNRFLLLIVGVILVFTSCKKADYQKVTHDPELYRVTVKKLNDIVLENNFPPVIASRNYVYANIAAYEVIAAGDPQHFRSLAGQIKHLPAVPKPDKDKEIDFQFASLLSFCFVGNAVTFPEGSMFLYIDELKKKAKDAGMPSDVFNNSVAYSDIVAKHIMKWSKKDNYAQTRSASKYTVTRKDGRWIPTPPMYAQALEPHWGEIRPMVLDSASQIPAPEPPPYNMTDKNSVFYKSVMEVKQLGDSLTTDQKHMADFWDDNAFKMNVVGHAMFATKKFGPAGHWMNIAGIGSKMKNADFGTTVAAYTQASIALFDAFINCWYVKYKANSVRPETVITKLIDHDWRPRIQTPPFPEYISGHAVISAAAAETLTHSFGDNMAYTDASESEFGIPARTFTSFRAAAQEAGLSRVYGGIHYKNACITGSMSGRKIGQLVVEKLKLKIK</sequence>
<dbReference type="RefSeq" id="WP_256538246.1">
    <property type="nucleotide sequence ID" value="NZ_JANHOH010000001.1"/>
</dbReference>
<dbReference type="InterPro" id="IPR052559">
    <property type="entry name" value="V-haloperoxidase"/>
</dbReference>
<feature type="domain" description="Phosphatidic acid phosphatase type 2/haloperoxidase" evidence="1">
    <location>
        <begin position="327"/>
        <end position="446"/>
    </location>
</feature>
<dbReference type="PANTHER" id="PTHR34599:SF2">
    <property type="entry name" value="TRAF-TYPE DOMAIN-CONTAINING PROTEIN"/>
    <property type="match status" value="1"/>
</dbReference>
<dbReference type="CDD" id="cd03398">
    <property type="entry name" value="PAP2_haloperoxidase"/>
    <property type="match status" value="1"/>
</dbReference>
<evidence type="ECO:0000259" key="1">
    <source>
        <dbReference type="Pfam" id="PF01569"/>
    </source>
</evidence>
<comment type="caution">
    <text evidence="2">The sequence shown here is derived from an EMBL/GenBank/DDBJ whole genome shotgun (WGS) entry which is preliminary data.</text>
</comment>
<dbReference type="Proteomes" id="UP001204376">
    <property type="component" value="Unassembled WGS sequence"/>
</dbReference>
<evidence type="ECO:0000313" key="3">
    <source>
        <dbReference type="Proteomes" id="UP001204376"/>
    </source>
</evidence>
<evidence type="ECO:0000313" key="2">
    <source>
        <dbReference type="EMBL" id="MCQ6958063.1"/>
    </source>
</evidence>
<dbReference type="EMBL" id="JANHOH010000001">
    <property type="protein sequence ID" value="MCQ6958063.1"/>
    <property type="molecule type" value="Genomic_DNA"/>
</dbReference>
<dbReference type="InterPro" id="IPR000326">
    <property type="entry name" value="PAP2/HPO"/>
</dbReference>
<dbReference type="SUPFAM" id="SSF48317">
    <property type="entry name" value="Acid phosphatase/Vanadium-dependent haloperoxidase"/>
    <property type="match status" value="1"/>
</dbReference>
<dbReference type="InterPro" id="IPR036938">
    <property type="entry name" value="PAP2/HPO_sf"/>
</dbReference>
<gene>
    <name evidence="2" type="ORF">NPE20_08845</name>
</gene>
<organism evidence="2 3">
    <name type="scientific">Mucilaginibacter aquariorum</name>
    <dbReference type="NCBI Taxonomy" id="2967225"/>
    <lineage>
        <taxon>Bacteria</taxon>
        <taxon>Pseudomonadati</taxon>
        <taxon>Bacteroidota</taxon>
        <taxon>Sphingobacteriia</taxon>
        <taxon>Sphingobacteriales</taxon>
        <taxon>Sphingobacteriaceae</taxon>
        <taxon>Mucilaginibacter</taxon>
    </lineage>
</organism>